<keyword evidence="2" id="KW-0732">Signal</keyword>
<feature type="chain" id="PRO_5039027822" evidence="2">
    <location>
        <begin position="24"/>
        <end position="172"/>
    </location>
</feature>
<proteinExistence type="predicted"/>
<reference evidence="3" key="1">
    <citation type="journal article" date="2021" name="PeerJ">
        <title>Extensive microbial diversity within the chicken gut microbiome revealed by metagenomics and culture.</title>
        <authorList>
            <person name="Gilroy R."/>
            <person name="Ravi A."/>
            <person name="Getino M."/>
            <person name="Pursley I."/>
            <person name="Horton D.L."/>
            <person name="Alikhan N.F."/>
            <person name="Baker D."/>
            <person name="Gharbi K."/>
            <person name="Hall N."/>
            <person name="Watson M."/>
            <person name="Adriaenssens E.M."/>
            <person name="Foster-Nyarko E."/>
            <person name="Jarju S."/>
            <person name="Secka A."/>
            <person name="Antonio M."/>
            <person name="Oren A."/>
            <person name="Chaudhuri R.R."/>
            <person name="La Ragione R."/>
            <person name="Hildebrand F."/>
            <person name="Pallen M.J."/>
        </authorList>
    </citation>
    <scope>NUCLEOTIDE SEQUENCE</scope>
    <source>
        <strain evidence="3">CHK173-2145</strain>
    </source>
</reference>
<protein>
    <submittedName>
        <fullName evidence="3">Uncharacterized protein</fullName>
    </submittedName>
</protein>
<feature type="region of interest" description="Disordered" evidence="1">
    <location>
        <begin position="25"/>
        <end position="46"/>
    </location>
</feature>
<name>A0A921JVK7_9LACO</name>
<feature type="compositionally biased region" description="Low complexity" evidence="1">
    <location>
        <begin position="35"/>
        <end position="46"/>
    </location>
</feature>
<evidence type="ECO:0000313" key="4">
    <source>
        <dbReference type="Proteomes" id="UP000721920"/>
    </source>
</evidence>
<comment type="caution">
    <text evidence="3">The sequence shown here is derived from an EMBL/GenBank/DDBJ whole genome shotgun (WGS) entry which is preliminary data.</text>
</comment>
<dbReference type="EMBL" id="DYXN01000017">
    <property type="protein sequence ID" value="HJE86200.1"/>
    <property type="molecule type" value="Genomic_DNA"/>
</dbReference>
<dbReference type="Proteomes" id="UP000721920">
    <property type="component" value="Unassembled WGS sequence"/>
</dbReference>
<dbReference type="AlphaFoldDB" id="A0A921JVK7"/>
<feature type="signal peptide" evidence="2">
    <location>
        <begin position="1"/>
        <end position="23"/>
    </location>
</feature>
<sequence>MKKDISLLVLVTLLGISTSTVFAKADDTDSDSSETEQSVTESASTTTIDTNTLSLTTLNDGQPAVFTPSELNTSQVVLGGSGLTWHLQSTKKFNNLSTKQFLVQLGGEWQHYNYSTIGSESVKKGLSGKHWYTVKRYTAKNAGHAYVKVVAKVYSNSSRTHLITTLEEEWRA</sequence>
<organism evidence="3 4">
    <name type="scientific">Levilactobacillus hammesii</name>
    <dbReference type="NCBI Taxonomy" id="267633"/>
    <lineage>
        <taxon>Bacteria</taxon>
        <taxon>Bacillati</taxon>
        <taxon>Bacillota</taxon>
        <taxon>Bacilli</taxon>
        <taxon>Lactobacillales</taxon>
        <taxon>Lactobacillaceae</taxon>
        <taxon>Levilactobacillus</taxon>
    </lineage>
</organism>
<accession>A0A921JVK7</accession>
<evidence type="ECO:0000256" key="1">
    <source>
        <dbReference type="SAM" id="MobiDB-lite"/>
    </source>
</evidence>
<reference evidence="3" key="2">
    <citation type="submission" date="2021-09" db="EMBL/GenBank/DDBJ databases">
        <authorList>
            <person name="Gilroy R."/>
        </authorList>
    </citation>
    <scope>NUCLEOTIDE SEQUENCE</scope>
    <source>
        <strain evidence="3">CHK173-2145</strain>
    </source>
</reference>
<evidence type="ECO:0000256" key="2">
    <source>
        <dbReference type="SAM" id="SignalP"/>
    </source>
</evidence>
<gene>
    <name evidence="3" type="ORF">K8U88_01310</name>
</gene>
<evidence type="ECO:0000313" key="3">
    <source>
        <dbReference type="EMBL" id="HJE86200.1"/>
    </source>
</evidence>